<dbReference type="InterPro" id="IPR046700">
    <property type="entry name" value="DUF6570"/>
</dbReference>
<dbReference type="EMBL" id="JARIHO010000042">
    <property type="protein sequence ID" value="KAJ7326158.1"/>
    <property type="molecule type" value="Genomic_DNA"/>
</dbReference>
<name>A0AAD7EJ68_9AGAR</name>
<reference evidence="3" key="1">
    <citation type="submission" date="2023-03" db="EMBL/GenBank/DDBJ databases">
        <title>Massive genome expansion in bonnet fungi (Mycena s.s.) driven by repeated elements and novel gene families across ecological guilds.</title>
        <authorList>
            <consortium name="Lawrence Berkeley National Laboratory"/>
            <person name="Harder C.B."/>
            <person name="Miyauchi S."/>
            <person name="Viragh M."/>
            <person name="Kuo A."/>
            <person name="Thoen E."/>
            <person name="Andreopoulos B."/>
            <person name="Lu D."/>
            <person name="Skrede I."/>
            <person name="Drula E."/>
            <person name="Henrissat B."/>
            <person name="Morin E."/>
            <person name="Kohler A."/>
            <person name="Barry K."/>
            <person name="LaButti K."/>
            <person name="Morin E."/>
            <person name="Salamov A."/>
            <person name="Lipzen A."/>
            <person name="Mereny Z."/>
            <person name="Hegedus B."/>
            <person name="Baldrian P."/>
            <person name="Stursova M."/>
            <person name="Weitz H."/>
            <person name="Taylor A."/>
            <person name="Grigoriev I.V."/>
            <person name="Nagy L.G."/>
            <person name="Martin F."/>
            <person name="Kauserud H."/>
        </authorList>
    </citation>
    <scope>NUCLEOTIDE SEQUENCE</scope>
    <source>
        <strain evidence="3">CBHHK002</strain>
    </source>
</reference>
<accession>A0AAD7EJ68</accession>
<evidence type="ECO:0000313" key="4">
    <source>
        <dbReference type="Proteomes" id="UP001218218"/>
    </source>
</evidence>
<dbReference type="Pfam" id="PF20209">
    <property type="entry name" value="DUF6570"/>
    <property type="match status" value="1"/>
</dbReference>
<sequence>MAAGLQPPDSLANFQYYGRAELPPEVLSAFEKATPFDLLLSAHSRSTRITYLFCDKDGVKVNDATRMSSQGYSKGNVAIFAQDVATLRKVLPPPRAEIQEAMCALFVGPTTVPTKENIEALRPVLVSKNRVQTILDFLLSKNAYYLSAGVQFSKTNLEGLYQGPVAEGVLDAVEFCCLPESTLDTRGYADRGDNDNTESSALQKTGGETVMEAVGYVVGEKSPRDLRDMKASAVAWCLDRNNYLRVQSGSKFLSDRDPGFLTYNFPHLDPWGIGGFNEPARSAKQKISFERQVSNLLRQADGTFQKDPNFAYVCWNIIQKTEVNRQISFRTPAKQQAGIVADIQEMAPVITELIRKWEFNPNAKPSNKYEKKAMRTLSKLKVLARDLKGSSGYKQCRRNEIR</sequence>
<protein>
    <recommendedName>
        <fullName evidence="1">DUF6570 domain-containing protein</fullName>
    </recommendedName>
</protein>
<evidence type="ECO:0000313" key="2">
    <source>
        <dbReference type="EMBL" id="KAJ7303835.1"/>
    </source>
</evidence>
<dbReference type="Proteomes" id="UP001218218">
    <property type="component" value="Unassembled WGS sequence"/>
</dbReference>
<dbReference type="EMBL" id="JARIHO010000102">
    <property type="protein sequence ID" value="KAJ7303835.1"/>
    <property type="molecule type" value="Genomic_DNA"/>
</dbReference>
<evidence type="ECO:0000313" key="3">
    <source>
        <dbReference type="EMBL" id="KAJ7326158.1"/>
    </source>
</evidence>
<evidence type="ECO:0000259" key="1">
    <source>
        <dbReference type="Pfam" id="PF20209"/>
    </source>
</evidence>
<comment type="caution">
    <text evidence="3">The sequence shown here is derived from an EMBL/GenBank/DDBJ whole genome shotgun (WGS) entry which is preliminary data.</text>
</comment>
<keyword evidence="4" id="KW-1185">Reference proteome</keyword>
<feature type="non-terminal residue" evidence="3">
    <location>
        <position position="402"/>
    </location>
</feature>
<proteinExistence type="predicted"/>
<feature type="domain" description="DUF6570" evidence="1">
    <location>
        <begin position="6"/>
        <end position="157"/>
    </location>
</feature>
<dbReference type="AlphaFoldDB" id="A0AAD7EJ68"/>
<gene>
    <name evidence="3" type="ORF">DFH08DRAFT_710593</name>
    <name evidence="2" type="ORF">DFH08DRAFT_721794</name>
</gene>
<organism evidence="3 4">
    <name type="scientific">Mycena albidolilacea</name>
    <dbReference type="NCBI Taxonomy" id="1033008"/>
    <lineage>
        <taxon>Eukaryota</taxon>
        <taxon>Fungi</taxon>
        <taxon>Dikarya</taxon>
        <taxon>Basidiomycota</taxon>
        <taxon>Agaricomycotina</taxon>
        <taxon>Agaricomycetes</taxon>
        <taxon>Agaricomycetidae</taxon>
        <taxon>Agaricales</taxon>
        <taxon>Marasmiineae</taxon>
        <taxon>Mycenaceae</taxon>
        <taxon>Mycena</taxon>
    </lineage>
</organism>